<reference evidence="6" key="1">
    <citation type="journal article" date="2018" name="Nat. Microbiol.">
        <title>Leveraging single-cell genomics to expand the fungal tree of life.</title>
        <authorList>
            <person name="Ahrendt S.R."/>
            <person name="Quandt C.A."/>
            <person name="Ciobanu D."/>
            <person name="Clum A."/>
            <person name="Salamov A."/>
            <person name="Andreopoulos B."/>
            <person name="Cheng J.F."/>
            <person name="Woyke T."/>
            <person name="Pelin A."/>
            <person name="Henrissat B."/>
            <person name="Reynolds N.K."/>
            <person name="Benny G.L."/>
            <person name="Smith M.E."/>
            <person name="James T.Y."/>
            <person name="Grigoriev I.V."/>
        </authorList>
    </citation>
    <scope>NUCLEOTIDE SEQUENCE [LARGE SCALE GENOMIC DNA]</scope>
    <source>
        <strain evidence="6">RSA 1356</strain>
    </source>
</reference>
<evidence type="ECO:0000256" key="2">
    <source>
        <dbReference type="ARBA" id="ARBA00016161"/>
    </source>
</evidence>
<evidence type="ECO:0000259" key="4">
    <source>
        <dbReference type="Pfam" id="PF15477"/>
    </source>
</evidence>
<dbReference type="AlphaFoldDB" id="A0A4P9XK58"/>
<dbReference type="InterPro" id="IPR026714">
    <property type="entry name" value="SMAP"/>
</dbReference>
<protein>
    <recommendedName>
        <fullName evidence="2">Small acidic protein</fullName>
    </recommendedName>
</protein>
<evidence type="ECO:0000256" key="3">
    <source>
        <dbReference type="SAM" id="MobiDB-lite"/>
    </source>
</evidence>
<dbReference type="Pfam" id="PF15477">
    <property type="entry name" value="SMAP"/>
    <property type="match status" value="1"/>
</dbReference>
<dbReference type="Proteomes" id="UP000271241">
    <property type="component" value="Unassembled WGS sequence"/>
</dbReference>
<feature type="compositionally biased region" description="Basic and acidic residues" evidence="3">
    <location>
        <begin position="56"/>
        <end position="67"/>
    </location>
</feature>
<organism evidence="5 6">
    <name type="scientific">Thamnocephalis sphaerospora</name>
    <dbReference type="NCBI Taxonomy" id="78915"/>
    <lineage>
        <taxon>Eukaryota</taxon>
        <taxon>Fungi</taxon>
        <taxon>Fungi incertae sedis</taxon>
        <taxon>Zoopagomycota</taxon>
        <taxon>Zoopagomycotina</taxon>
        <taxon>Zoopagomycetes</taxon>
        <taxon>Zoopagales</taxon>
        <taxon>Sigmoideomycetaceae</taxon>
        <taxon>Thamnocephalis</taxon>
    </lineage>
</organism>
<evidence type="ECO:0000313" key="6">
    <source>
        <dbReference type="Proteomes" id="UP000271241"/>
    </source>
</evidence>
<feature type="non-terminal residue" evidence="5">
    <location>
        <position position="164"/>
    </location>
</feature>
<gene>
    <name evidence="5" type="ORF">THASP1DRAFT_5456</name>
</gene>
<proteinExistence type="inferred from homology"/>
<feature type="domain" description="Small acidic protein-like" evidence="4">
    <location>
        <begin position="80"/>
        <end position="163"/>
    </location>
</feature>
<dbReference type="OrthoDB" id="10066125at2759"/>
<feature type="compositionally biased region" description="Basic and acidic residues" evidence="3">
    <location>
        <begin position="19"/>
        <end position="28"/>
    </location>
</feature>
<accession>A0A4P9XK58</accession>
<feature type="region of interest" description="Disordered" evidence="3">
    <location>
        <begin position="1"/>
        <end position="84"/>
    </location>
</feature>
<dbReference type="PANTHER" id="PTHR22175:SF0">
    <property type="entry name" value="SMALL ACIDIC PROTEIN"/>
    <property type="match status" value="1"/>
</dbReference>
<dbReference type="InterPro" id="IPR028124">
    <property type="entry name" value="SMAP_dom"/>
</dbReference>
<feature type="compositionally biased region" description="Basic and acidic residues" evidence="3">
    <location>
        <begin position="38"/>
        <end position="48"/>
    </location>
</feature>
<dbReference type="PANTHER" id="PTHR22175">
    <property type="entry name" value="SMALL ACIDIC PROTEIN-RELATED"/>
    <property type="match status" value="1"/>
</dbReference>
<feature type="non-terminal residue" evidence="5">
    <location>
        <position position="1"/>
    </location>
</feature>
<comment type="similarity">
    <text evidence="1">Belongs to the SMAP family.</text>
</comment>
<feature type="compositionally biased region" description="Basic and acidic residues" evidence="3">
    <location>
        <begin position="1"/>
        <end position="12"/>
    </location>
</feature>
<evidence type="ECO:0000256" key="1">
    <source>
        <dbReference type="ARBA" id="ARBA00006502"/>
    </source>
</evidence>
<dbReference type="EMBL" id="KZ993034">
    <property type="protein sequence ID" value="RKP05781.1"/>
    <property type="molecule type" value="Genomic_DNA"/>
</dbReference>
<keyword evidence="6" id="KW-1185">Reference proteome</keyword>
<name>A0A4P9XK58_9FUNG</name>
<sequence length="164" mass="17711">QQEEMKSKDGAAKKKSKKEKKEKSDKDAKKKKKKKEKKEKGKDKDGESSKASVESQRSEEAPVEARESASSAGGSSWNDWSQADFSGDAARKDKFMRLLGAKKAPAGGSTARKGLYGSLQAGTSGTAINSNVAQQMEQHMEQQFAAGIRARKDRFHGGPSGLGF</sequence>
<evidence type="ECO:0000313" key="5">
    <source>
        <dbReference type="EMBL" id="RKP05781.1"/>
    </source>
</evidence>